<proteinExistence type="predicted"/>
<keyword evidence="2" id="KW-1185">Reference proteome</keyword>
<protein>
    <submittedName>
        <fullName evidence="3">Uncharacterized protein</fullName>
    </submittedName>
</protein>
<keyword evidence="1" id="KW-1133">Transmembrane helix</keyword>
<feature type="transmembrane region" description="Helical" evidence="1">
    <location>
        <begin position="78"/>
        <end position="99"/>
    </location>
</feature>
<sequence length="210" mass="24207">WTEDRIEGKRRHQRKNEELLLSLDSTPPSVSTAKEKSNRDNVELMDASLEDEGNKTWKAIRNLCKRLFTHGTRIENNACLLAVVYLFCQFIGSLFFFIVSLKYSSSPRVVGTIVSVVVQLITPAMNVTSNVQLAAEELKHNTDNNFKQVPVQKMQAYIKKSMEPFVTMRETLRKLDDSVSRMLAWQRTLIIRIRDILKECTKNAQIPYAR</sequence>
<name>A0A915ES20_9BILA</name>
<organism evidence="2 3">
    <name type="scientific">Ditylenchus dipsaci</name>
    <dbReference type="NCBI Taxonomy" id="166011"/>
    <lineage>
        <taxon>Eukaryota</taxon>
        <taxon>Metazoa</taxon>
        <taxon>Ecdysozoa</taxon>
        <taxon>Nematoda</taxon>
        <taxon>Chromadorea</taxon>
        <taxon>Rhabditida</taxon>
        <taxon>Tylenchina</taxon>
        <taxon>Tylenchomorpha</taxon>
        <taxon>Sphaerularioidea</taxon>
        <taxon>Anguinidae</taxon>
        <taxon>Anguininae</taxon>
        <taxon>Ditylenchus</taxon>
    </lineage>
</organism>
<evidence type="ECO:0000313" key="3">
    <source>
        <dbReference type="WBParaSite" id="jg983.2"/>
    </source>
</evidence>
<accession>A0A915ES20</accession>
<reference evidence="3" key="1">
    <citation type="submission" date="2022-11" db="UniProtKB">
        <authorList>
            <consortium name="WormBaseParasite"/>
        </authorList>
    </citation>
    <scope>IDENTIFICATION</scope>
</reference>
<keyword evidence="1" id="KW-0472">Membrane</keyword>
<dbReference type="AlphaFoldDB" id="A0A915ES20"/>
<keyword evidence="1" id="KW-0812">Transmembrane</keyword>
<evidence type="ECO:0000256" key="1">
    <source>
        <dbReference type="SAM" id="Phobius"/>
    </source>
</evidence>
<dbReference type="WBParaSite" id="jg983.2">
    <property type="protein sequence ID" value="jg983.2"/>
    <property type="gene ID" value="jg983"/>
</dbReference>
<evidence type="ECO:0000313" key="2">
    <source>
        <dbReference type="Proteomes" id="UP000887574"/>
    </source>
</evidence>
<dbReference type="Proteomes" id="UP000887574">
    <property type="component" value="Unplaced"/>
</dbReference>